<comment type="caution">
    <text evidence="2">The sequence shown here is derived from an EMBL/GenBank/DDBJ whole genome shotgun (WGS) entry which is preliminary data.</text>
</comment>
<feature type="region of interest" description="Disordered" evidence="1">
    <location>
        <begin position="131"/>
        <end position="155"/>
    </location>
</feature>
<dbReference type="SMART" id="SM00320">
    <property type="entry name" value="WD40"/>
    <property type="match status" value="1"/>
</dbReference>
<dbReference type="SUPFAM" id="SSF50978">
    <property type="entry name" value="WD40 repeat-like"/>
    <property type="match status" value="1"/>
</dbReference>
<gene>
    <name evidence="2" type="ORF">ILUMI_18961</name>
</gene>
<dbReference type="InterPro" id="IPR001680">
    <property type="entry name" value="WD40_rpt"/>
</dbReference>
<dbReference type="InterPro" id="IPR015943">
    <property type="entry name" value="WD40/YVTN_repeat-like_dom_sf"/>
</dbReference>
<accession>A0A8K0CN82</accession>
<proteinExistence type="predicted"/>
<name>A0A8K0CN82_IGNLU</name>
<keyword evidence="3" id="KW-1185">Reference proteome</keyword>
<reference evidence="2" key="1">
    <citation type="submission" date="2019-08" db="EMBL/GenBank/DDBJ databases">
        <title>The genome of the North American firefly Photinus pyralis.</title>
        <authorList>
            <consortium name="Photinus pyralis genome working group"/>
            <person name="Fallon T.R."/>
            <person name="Sander Lower S.E."/>
            <person name="Weng J.-K."/>
        </authorList>
    </citation>
    <scope>NUCLEOTIDE SEQUENCE</scope>
    <source>
        <strain evidence="2">TRF0915ILg1</strain>
        <tissue evidence="2">Whole body</tissue>
    </source>
</reference>
<evidence type="ECO:0000313" key="2">
    <source>
        <dbReference type="EMBL" id="KAF2887212.1"/>
    </source>
</evidence>
<evidence type="ECO:0000256" key="1">
    <source>
        <dbReference type="SAM" id="MobiDB-lite"/>
    </source>
</evidence>
<dbReference type="Proteomes" id="UP000801492">
    <property type="component" value="Unassembled WGS sequence"/>
</dbReference>
<organism evidence="2 3">
    <name type="scientific">Ignelater luminosus</name>
    <name type="common">Cucubano</name>
    <name type="synonym">Pyrophorus luminosus</name>
    <dbReference type="NCBI Taxonomy" id="2038154"/>
    <lineage>
        <taxon>Eukaryota</taxon>
        <taxon>Metazoa</taxon>
        <taxon>Ecdysozoa</taxon>
        <taxon>Arthropoda</taxon>
        <taxon>Hexapoda</taxon>
        <taxon>Insecta</taxon>
        <taxon>Pterygota</taxon>
        <taxon>Neoptera</taxon>
        <taxon>Endopterygota</taxon>
        <taxon>Coleoptera</taxon>
        <taxon>Polyphaga</taxon>
        <taxon>Elateriformia</taxon>
        <taxon>Elateroidea</taxon>
        <taxon>Elateridae</taxon>
        <taxon>Agrypninae</taxon>
        <taxon>Pyrophorini</taxon>
        <taxon>Ignelater</taxon>
    </lineage>
</organism>
<feature type="region of interest" description="Disordered" evidence="1">
    <location>
        <begin position="1"/>
        <end position="24"/>
    </location>
</feature>
<dbReference type="OrthoDB" id="6777563at2759"/>
<feature type="non-terminal residue" evidence="2">
    <location>
        <position position="259"/>
    </location>
</feature>
<dbReference type="Gene3D" id="2.130.10.10">
    <property type="entry name" value="YVTN repeat-like/Quinoprotein amine dehydrogenase"/>
    <property type="match status" value="1"/>
</dbReference>
<dbReference type="Pfam" id="PF00400">
    <property type="entry name" value="WD40"/>
    <property type="match status" value="1"/>
</dbReference>
<sequence>MSNQPEDETNKLEDLAGESPDYKNGIEGVKFSKTIQIAESAEFTVSSETVDPFKHTESIEVTENAVQRSSSIESGEFQVATIGPKPEGCDKSGESTKIETITEFGESVEFGEHEEEVTGNEVDNLSMSAKGSLSSLSTTPDAKETSWTKRPSKEDSWSHSGFLKGAKLDSCLTPFQLQWTFGVGVDTSVLNITTRDRKQIYYSATHASVRYDYNLQKMKLLQGHKNLVSCISADNSGRWLISADKGEDNTVIVWDNVEG</sequence>
<evidence type="ECO:0000313" key="3">
    <source>
        <dbReference type="Proteomes" id="UP000801492"/>
    </source>
</evidence>
<feature type="compositionally biased region" description="Basic and acidic residues" evidence="1">
    <location>
        <begin position="141"/>
        <end position="155"/>
    </location>
</feature>
<protein>
    <submittedName>
        <fullName evidence="2">Uncharacterized protein</fullName>
    </submittedName>
</protein>
<dbReference type="AlphaFoldDB" id="A0A8K0CN82"/>
<dbReference type="EMBL" id="VTPC01084612">
    <property type="protein sequence ID" value="KAF2887212.1"/>
    <property type="molecule type" value="Genomic_DNA"/>
</dbReference>
<dbReference type="InterPro" id="IPR036322">
    <property type="entry name" value="WD40_repeat_dom_sf"/>
</dbReference>